<reference evidence="1" key="1">
    <citation type="submission" date="2018-11" db="EMBL/GenBank/DDBJ databases">
        <authorList>
            <person name="Alioto T."/>
            <person name="Alioto T."/>
        </authorList>
    </citation>
    <scope>NUCLEOTIDE SEQUENCE</scope>
</reference>
<comment type="caution">
    <text evidence="1">The sequence shown here is derived from an EMBL/GenBank/DDBJ whole genome shotgun (WGS) entry which is preliminary data.</text>
</comment>
<protein>
    <recommendedName>
        <fullName evidence="3">Cytochrome P450</fullName>
    </recommendedName>
</protein>
<accession>A0A8B6G745</accession>
<dbReference type="AlphaFoldDB" id="A0A8B6G745"/>
<gene>
    <name evidence="1" type="ORF">MGAL_10B041809</name>
</gene>
<name>A0A8B6G745_MYTGA</name>
<dbReference type="SUPFAM" id="SSF48264">
    <property type="entry name" value="Cytochrome P450"/>
    <property type="match status" value="1"/>
</dbReference>
<sequence length="68" mass="8109">MEILAITAIVLLLIYLYRKMRKTYSVFETLKIPGPKPVWILGNIHEFKDEDKLSMFKVWRKQYGDVYG</sequence>
<keyword evidence="2" id="KW-1185">Reference proteome</keyword>
<evidence type="ECO:0008006" key="3">
    <source>
        <dbReference type="Google" id="ProtNLM"/>
    </source>
</evidence>
<dbReference type="Gene3D" id="1.10.630.10">
    <property type="entry name" value="Cytochrome P450"/>
    <property type="match status" value="1"/>
</dbReference>
<organism evidence="1 2">
    <name type="scientific">Mytilus galloprovincialis</name>
    <name type="common">Mediterranean mussel</name>
    <dbReference type="NCBI Taxonomy" id="29158"/>
    <lineage>
        <taxon>Eukaryota</taxon>
        <taxon>Metazoa</taxon>
        <taxon>Spiralia</taxon>
        <taxon>Lophotrochozoa</taxon>
        <taxon>Mollusca</taxon>
        <taxon>Bivalvia</taxon>
        <taxon>Autobranchia</taxon>
        <taxon>Pteriomorphia</taxon>
        <taxon>Mytilida</taxon>
        <taxon>Mytiloidea</taxon>
        <taxon>Mytilidae</taxon>
        <taxon>Mytilinae</taxon>
        <taxon>Mytilus</taxon>
    </lineage>
</organism>
<dbReference type="OrthoDB" id="1470350at2759"/>
<proteinExistence type="predicted"/>
<dbReference type="GO" id="GO:0005506">
    <property type="term" value="F:iron ion binding"/>
    <property type="evidence" value="ECO:0007669"/>
    <property type="project" value="InterPro"/>
</dbReference>
<dbReference type="GO" id="GO:0004497">
    <property type="term" value="F:monooxygenase activity"/>
    <property type="evidence" value="ECO:0007669"/>
    <property type="project" value="InterPro"/>
</dbReference>
<dbReference type="InterPro" id="IPR036396">
    <property type="entry name" value="Cyt_P450_sf"/>
</dbReference>
<feature type="non-terminal residue" evidence="1">
    <location>
        <position position="1"/>
    </location>
</feature>
<dbReference type="GO" id="GO:0016705">
    <property type="term" value="F:oxidoreductase activity, acting on paired donors, with incorporation or reduction of molecular oxygen"/>
    <property type="evidence" value="ECO:0007669"/>
    <property type="project" value="InterPro"/>
</dbReference>
<dbReference type="Proteomes" id="UP000596742">
    <property type="component" value="Unassembled WGS sequence"/>
</dbReference>
<evidence type="ECO:0000313" key="2">
    <source>
        <dbReference type="Proteomes" id="UP000596742"/>
    </source>
</evidence>
<evidence type="ECO:0000313" key="1">
    <source>
        <dbReference type="EMBL" id="VDI59666.1"/>
    </source>
</evidence>
<dbReference type="GO" id="GO:0020037">
    <property type="term" value="F:heme binding"/>
    <property type="evidence" value="ECO:0007669"/>
    <property type="project" value="InterPro"/>
</dbReference>
<dbReference type="EMBL" id="UYJE01007969">
    <property type="protein sequence ID" value="VDI59666.1"/>
    <property type="molecule type" value="Genomic_DNA"/>
</dbReference>